<dbReference type="InterPro" id="IPR036866">
    <property type="entry name" value="RibonucZ/Hydroxyglut_hydro"/>
</dbReference>
<dbReference type="SUPFAM" id="SSF56281">
    <property type="entry name" value="Metallo-hydrolase/oxidoreductase"/>
    <property type="match status" value="1"/>
</dbReference>
<keyword evidence="4" id="KW-1185">Reference proteome</keyword>
<dbReference type="GO" id="GO:0016787">
    <property type="term" value="F:hydrolase activity"/>
    <property type="evidence" value="ECO:0007669"/>
    <property type="project" value="UniProtKB-KW"/>
</dbReference>
<evidence type="ECO:0000313" key="4">
    <source>
        <dbReference type="Proteomes" id="UP000580856"/>
    </source>
</evidence>
<dbReference type="Gene3D" id="3.60.15.10">
    <property type="entry name" value="Ribonuclease Z/Hydroxyacylglutathione hydrolase-like"/>
    <property type="match status" value="1"/>
</dbReference>
<dbReference type="RefSeq" id="WP_167940619.1">
    <property type="nucleotide sequence ID" value="NZ_JAATJA010000001.1"/>
</dbReference>
<dbReference type="CDD" id="cd06262">
    <property type="entry name" value="metallo-hydrolase-like_MBL-fold"/>
    <property type="match status" value="1"/>
</dbReference>
<dbReference type="GO" id="GO:0017001">
    <property type="term" value="P:antibiotic catabolic process"/>
    <property type="evidence" value="ECO:0007669"/>
    <property type="project" value="UniProtKB-ARBA"/>
</dbReference>
<accession>A0A846QQU1</accession>
<dbReference type="Proteomes" id="UP000580856">
    <property type="component" value="Unassembled WGS sequence"/>
</dbReference>
<proteinExistence type="inferred from homology"/>
<dbReference type="Pfam" id="PF00753">
    <property type="entry name" value="Lactamase_B"/>
    <property type="match status" value="1"/>
</dbReference>
<dbReference type="PANTHER" id="PTHR42951:SF4">
    <property type="entry name" value="ACYL-COENZYME A THIOESTERASE MBLAC2"/>
    <property type="match status" value="1"/>
</dbReference>
<dbReference type="InterPro" id="IPR050855">
    <property type="entry name" value="NDM-1-like"/>
</dbReference>
<evidence type="ECO:0000256" key="1">
    <source>
        <dbReference type="ARBA" id="ARBA00005250"/>
    </source>
</evidence>
<dbReference type="AlphaFoldDB" id="A0A846QQU1"/>
<comment type="similarity">
    <text evidence="1">Belongs to the metallo-beta-lactamase superfamily. Class-B beta-lactamase family.</text>
</comment>
<sequence length="267" mass="28356">MRHLIHVPDLGPWRLVPGANDARIRSFAPPATQWGAVCHVVETPQTIIVVDPGLPEDMAAELHGLLLELVLDTPRPVSVFITHAHADICRAAGPLLADTTLRATVLCHGLAVTPLASGDAEVTLADDMHLALPHFPRLTGLFRGHGAIGVYRSLLTPHGELEALALPLTNATALQVYNAPGHTVDSICLRVKGALFTGDLLASLDDDTAARTAPGRVAQCPQTLATTAGKMLWIMDNSGVSDVFQSHGPTLTATEATRRLRTLMATQ</sequence>
<protein>
    <submittedName>
        <fullName evidence="3">Glyoxylase-like metal-dependent hydrolase (Beta-lactamase superfamily II)</fullName>
    </submittedName>
</protein>
<reference evidence="3 4" key="1">
    <citation type="submission" date="2020-03" db="EMBL/GenBank/DDBJ databases">
        <title>Genomic Encyclopedia of Type Strains, Phase IV (KMG-IV): sequencing the most valuable type-strain genomes for metagenomic binning, comparative biology and taxonomic classification.</title>
        <authorList>
            <person name="Goeker M."/>
        </authorList>
    </citation>
    <scope>NUCLEOTIDE SEQUENCE [LARGE SCALE GENOMIC DNA]</scope>
    <source>
        <strain evidence="3 4">DSM 24233</strain>
    </source>
</reference>
<evidence type="ECO:0000313" key="3">
    <source>
        <dbReference type="EMBL" id="NJB67574.1"/>
    </source>
</evidence>
<name>A0A846QQU1_9BACT</name>
<gene>
    <name evidence="3" type="ORF">GGQ74_001214</name>
</gene>
<dbReference type="InterPro" id="IPR001279">
    <property type="entry name" value="Metallo-B-lactamas"/>
</dbReference>
<organism evidence="3 4">
    <name type="scientific">Desulfobaculum xiamenense</name>
    <dbReference type="NCBI Taxonomy" id="995050"/>
    <lineage>
        <taxon>Bacteria</taxon>
        <taxon>Pseudomonadati</taxon>
        <taxon>Thermodesulfobacteriota</taxon>
        <taxon>Desulfovibrionia</taxon>
        <taxon>Desulfovibrionales</taxon>
        <taxon>Desulfovibrionaceae</taxon>
        <taxon>Desulfobaculum</taxon>
    </lineage>
</organism>
<feature type="domain" description="Metallo-beta-lactamase" evidence="2">
    <location>
        <begin position="35"/>
        <end position="247"/>
    </location>
</feature>
<evidence type="ECO:0000259" key="2">
    <source>
        <dbReference type="SMART" id="SM00849"/>
    </source>
</evidence>
<dbReference type="EMBL" id="JAATJA010000001">
    <property type="protein sequence ID" value="NJB67574.1"/>
    <property type="molecule type" value="Genomic_DNA"/>
</dbReference>
<dbReference type="PANTHER" id="PTHR42951">
    <property type="entry name" value="METALLO-BETA-LACTAMASE DOMAIN-CONTAINING"/>
    <property type="match status" value="1"/>
</dbReference>
<comment type="caution">
    <text evidence="3">The sequence shown here is derived from an EMBL/GenBank/DDBJ whole genome shotgun (WGS) entry which is preliminary data.</text>
</comment>
<keyword evidence="3" id="KW-0378">Hydrolase</keyword>
<dbReference type="SMART" id="SM00849">
    <property type="entry name" value="Lactamase_B"/>
    <property type="match status" value="1"/>
</dbReference>